<dbReference type="EMBL" id="LR797418">
    <property type="protein sequence ID" value="CAB4214909.1"/>
    <property type="molecule type" value="Genomic_DNA"/>
</dbReference>
<organism evidence="1">
    <name type="scientific">uncultured Caudovirales phage</name>
    <dbReference type="NCBI Taxonomy" id="2100421"/>
    <lineage>
        <taxon>Viruses</taxon>
        <taxon>Duplodnaviria</taxon>
        <taxon>Heunggongvirae</taxon>
        <taxon>Uroviricota</taxon>
        <taxon>Caudoviricetes</taxon>
        <taxon>Peduoviridae</taxon>
        <taxon>Maltschvirus</taxon>
        <taxon>Maltschvirus maltsch</taxon>
    </lineage>
</organism>
<name>A0A6J5SJM1_9CAUD</name>
<dbReference type="EMBL" id="LR798400">
    <property type="protein sequence ID" value="CAB5229356.1"/>
    <property type="molecule type" value="Genomic_DNA"/>
</dbReference>
<evidence type="ECO:0000313" key="2">
    <source>
        <dbReference type="EMBL" id="CAB5229356.1"/>
    </source>
</evidence>
<gene>
    <name evidence="1" type="ORF">UFOVP1469_11</name>
    <name evidence="2" type="ORF">UFOVP1556_40</name>
</gene>
<sequence>MTDTKPTINTNKVLAGAARIENQNPTAYRLARKPNGELVLQAAYQWQQGRDYGHTWRDIQTVEYGNEH</sequence>
<proteinExistence type="predicted"/>
<accession>A0A6J5SJM1</accession>
<protein>
    <submittedName>
        <fullName evidence="1">Uncharacterized protein</fullName>
    </submittedName>
</protein>
<reference evidence="1" key="1">
    <citation type="submission" date="2020-05" db="EMBL/GenBank/DDBJ databases">
        <authorList>
            <person name="Chiriac C."/>
            <person name="Salcher M."/>
            <person name="Ghai R."/>
            <person name="Kavagutti S V."/>
        </authorList>
    </citation>
    <scope>NUCLEOTIDE SEQUENCE</scope>
</reference>
<evidence type="ECO:0000313" key="1">
    <source>
        <dbReference type="EMBL" id="CAB4214909.1"/>
    </source>
</evidence>